<dbReference type="InterPro" id="IPR014001">
    <property type="entry name" value="Helicase_ATP-bd"/>
</dbReference>
<evidence type="ECO:0000256" key="1">
    <source>
        <dbReference type="ARBA" id="ARBA00012552"/>
    </source>
</evidence>
<keyword evidence="15" id="KW-1185">Reference proteome</keyword>
<dbReference type="GO" id="GO:0016787">
    <property type="term" value="F:hydrolase activity"/>
    <property type="evidence" value="ECO:0007669"/>
    <property type="project" value="UniProtKB-KW"/>
</dbReference>
<dbReference type="InterPro" id="IPR011545">
    <property type="entry name" value="DEAD/DEAH_box_helicase_dom"/>
</dbReference>
<comment type="similarity">
    <text evidence="7">Belongs to the DEAD box helicase family. DDX56/DBP9 subfamily.</text>
</comment>
<evidence type="ECO:0000256" key="3">
    <source>
        <dbReference type="ARBA" id="ARBA00022801"/>
    </source>
</evidence>
<feature type="domain" description="Helicase ATP-binding" evidence="11">
    <location>
        <begin position="41"/>
        <end position="250"/>
    </location>
</feature>
<gene>
    <name evidence="14" type="ORF">Naga_100125g17</name>
</gene>
<dbReference type="CDD" id="cd18787">
    <property type="entry name" value="SF2_C_DEAD"/>
    <property type="match status" value="1"/>
</dbReference>
<keyword evidence="3" id="KW-0378">Hydrolase</keyword>
<dbReference type="PANTHER" id="PTHR47959">
    <property type="entry name" value="ATP-DEPENDENT RNA HELICASE RHLE-RELATED"/>
    <property type="match status" value="1"/>
</dbReference>
<dbReference type="InterPro" id="IPR014014">
    <property type="entry name" value="RNA_helicase_DEAD_Q_motif"/>
</dbReference>
<dbReference type="PROSITE" id="PS51194">
    <property type="entry name" value="HELICASE_CTER"/>
    <property type="match status" value="1"/>
</dbReference>
<feature type="compositionally biased region" description="Acidic residues" evidence="10">
    <location>
        <begin position="355"/>
        <end position="382"/>
    </location>
</feature>
<dbReference type="Proteomes" id="UP000019335">
    <property type="component" value="Chromosome 6"/>
</dbReference>
<dbReference type="GO" id="GO:0003724">
    <property type="term" value="F:RNA helicase activity"/>
    <property type="evidence" value="ECO:0007669"/>
    <property type="project" value="UniProtKB-EC"/>
</dbReference>
<feature type="compositionally biased region" description="Acidic residues" evidence="10">
    <location>
        <begin position="664"/>
        <end position="694"/>
    </location>
</feature>
<dbReference type="EC" id="3.6.4.13" evidence="1"/>
<proteinExistence type="inferred from homology"/>
<organism evidence="14 15">
    <name type="scientific">Nannochloropsis gaditana</name>
    <dbReference type="NCBI Taxonomy" id="72520"/>
    <lineage>
        <taxon>Eukaryota</taxon>
        <taxon>Sar</taxon>
        <taxon>Stramenopiles</taxon>
        <taxon>Ochrophyta</taxon>
        <taxon>Eustigmatophyceae</taxon>
        <taxon>Eustigmatales</taxon>
        <taxon>Monodopsidaceae</taxon>
        <taxon>Nannochloropsis</taxon>
    </lineage>
</organism>
<evidence type="ECO:0000256" key="2">
    <source>
        <dbReference type="ARBA" id="ARBA00022741"/>
    </source>
</evidence>
<dbReference type="PROSITE" id="PS51195">
    <property type="entry name" value="Q_MOTIF"/>
    <property type="match status" value="1"/>
</dbReference>
<feature type="domain" description="Helicase C-terminal" evidence="12">
    <location>
        <begin position="440"/>
        <end position="511"/>
    </location>
</feature>
<sequence>MLLDKEAGTFSAFDFGLDRRLIKAVSRMGFIYPTLVQSKAIPLAMEGKDLLVRARTGSGKTAAFALPTLHKILLQKAEESTLGMSHSVSTTPATRSSRKKPKAGAQSSPSGVLALILVPTKELCDQTYRTFVDLTYYCRDVVSVQALLGGGDAAAMSAQQALLRDQPDLLVATPSRLVSHLQAGNISLKASVQTLVMDEADLILSFGYEEDVKRVVAALPRIYQGILMSATLSPELDDLKRVVLHSPAVLKLEEGRTDGELLQFYVSLPEADKLLLVFVFLKLGVLEGKGLFFVNGLDACYRLKLFLEQFSIRSAVLNAELPLNSRLHTLQEFNRGIFDFLIATDESLDTACGPESEEEEEEEEEGEEKEEEEEEGEEEGVEKEEGGKGSMRKGKGGAEVSAGRRGRRQSRGGGPAAGKEEGRPGEKEEEEDEKEYGVHRGIDFRAVNFVVNVDFPRSARAYTHRIGRTARGGANGTALSLLNKDDAREQEVLAAVQASQPALPPSEGDTLADSLGPGGEVGATGALRTQPTPLAFDLKELEGFRYRVEDVRRAVTRMAVKEARLAEIKQELLNSQALKTHFQENPHEFQILRHDKGILPSHRVQEHLKHVPDYLLPDGMRVGADPATKKRKRRRRAGRKRAVGQGADQQRRKSNDPLQHFATEEDEEEGSGGEDGGEGDDREEVFDKEEEEENGGVPMEQRIYSKGDDLGESSAGRVRWKKLHKKGKFSDKKRMTPKEYKLYHRH</sequence>
<name>W7TVX7_9STRA</name>
<dbReference type="SMART" id="SM00490">
    <property type="entry name" value="HELICc"/>
    <property type="match status" value="1"/>
</dbReference>
<comment type="catalytic activity">
    <reaction evidence="8">
        <text>ATP + H2O = ADP + phosphate + H(+)</text>
        <dbReference type="Rhea" id="RHEA:13065"/>
        <dbReference type="ChEBI" id="CHEBI:15377"/>
        <dbReference type="ChEBI" id="CHEBI:15378"/>
        <dbReference type="ChEBI" id="CHEBI:30616"/>
        <dbReference type="ChEBI" id="CHEBI:43474"/>
        <dbReference type="ChEBI" id="CHEBI:456216"/>
        <dbReference type="EC" id="3.6.4.13"/>
    </reaction>
</comment>
<evidence type="ECO:0000259" key="13">
    <source>
        <dbReference type="PROSITE" id="PS51195"/>
    </source>
</evidence>
<evidence type="ECO:0000256" key="6">
    <source>
        <dbReference type="ARBA" id="ARBA00022884"/>
    </source>
</evidence>
<evidence type="ECO:0000259" key="11">
    <source>
        <dbReference type="PROSITE" id="PS51192"/>
    </source>
</evidence>
<dbReference type="GO" id="GO:0003723">
    <property type="term" value="F:RNA binding"/>
    <property type="evidence" value="ECO:0007669"/>
    <property type="project" value="UniProtKB-KW"/>
</dbReference>
<feature type="compositionally biased region" description="Basic residues" evidence="10">
    <location>
        <begin position="629"/>
        <end position="642"/>
    </location>
</feature>
<dbReference type="AlphaFoldDB" id="W7TVX7"/>
<feature type="domain" description="DEAD-box RNA helicase Q" evidence="13">
    <location>
        <begin position="10"/>
        <end position="38"/>
    </location>
</feature>
<dbReference type="SUPFAM" id="SSF52540">
    <property type="entry name" value="P-loop containing nucleoside triphosphate hydrolases"/>
    <property type="match status" value="2"/>
</dbReference>
<evidence type="ECO:0000256" key="7">
    <source>
        <dbReference type="ARBA" id="ARBA00038041"/>
    </source>
</evidence>
<protein>
    <recommendedName>
        <fullName evidence="1">RNA helicase</fullName>
        <ecNumber evidence="1">3.6.4.13</ecNumber>
    </recommendedName>
</protein>
<evidence type="ECO:0000256" key="5">
    <source>
        <dbReference type="ARBA" id="ARBA00022840"/>
    </source>
</evidence>
<dbReference type="SMART" id="SM00487">
    <property type="entry name" value="DEXDc"/>
    <property type="match status" value="1"/>
</dbReference>
<keyword evidence="2" id="KW-0547">Nucleotide-binding</keyword>
<dbReference type="CDD" id="cd17961">
    <property type="entry name" value="DEADc_DDX56"/>
    <property type="match status" value="1"/>
</dbReference>
<evidence type="ECO:0000313" key="15">
    <source>
        <dbReference type="Proteomes" id="UP000019335"/>
    </source>
</evidence>
<feature type="compositionally biased region" description="Basic residues" evidence="10">
    <location>
        <begin position="718"/>
        <end position="727"/>
    </location>
</feature>
<dbReference type="InterPro" id="IPR027417">
    <property type="entry name" value="P-loop_NTPase"/>
</dbReference>
<dbReference type="Gene3D" id="3.40.50.300">
    <property type="entry name" value="P-loop containing nucleotide triphosphate hydrolases"/>
    <property type="match status" value="2"/>
</dbReference>
<dbReference type="InterPro" id="IPR050079">
    <property type="entry name" value="DEAD_box_RNA_helicase"/>
</dbReference>
<evidence type="ECO:0000259" key="12">
    <source>
        <dbReference type="PROSITE" id="PS51194"/>
    </source>
</evidence>
<comment type="caution">
    <text evidence="14">The sequence shown here is derived from an EMBL/GenBank/DDBJ whole genome shotgun (WGS) entry which is preliminary data.</text>
</comment>
<feature type="compositionally biased region" description="Polar residues" evidence="10">
    <location>
        <begin position="83"/>
        <end position="95"/>
    </location>
</feature>
<accession>W7TVX7</accession>
<feature type="region of interest" description="Disordered" evidence="10">
    <location>
        <begin position="349"/>
        <end position="436"/>
    </location>
</feature>
<feature type="region of interest" description="Disordered" evidence="10">
    <location>
        <begin position="615"/>
        <end position="746"/>
    </location>
</feature>
<dbReference type="PROSITE" id="PS51192">
    <property type="entry name" value="HELICASE_ATP_BIND_1"/>
    <property type="match status" value="1"/>
</dbReference>
<feature type="compositionally biased region" description="Basic and acidic residues" evidence="10">
    <location>
        <begin position="728"/>
        <end position="746"/>
    </location>
</feature>
<evidence type="ECO:0000256" key="10">
    <source>
        <dbReference type="SAM" id="MobiDB-lite"/>
    </source>
</evidence>
<evidence type="ECO:0000256" key="4">
    <source>
        <dbReference type="ARBA" id="ARBA00022806"/>
    </source>
</evidence>
<feature type="region of interest" description="Disordered" evidence="10">
    <location>
        <begin position="83"/>
        <end position="107"/>
    </location>
</feature>
<dbReference type="Pfam" id="PF00271">
    <property type="entry name" value="Helicase_C"/>
    <property type="match status" value="1"/>
</dbReference>
<keyword evidence="5" id="KW-0067">ATP-binding</keyword>
<reference evidence="14 15" key="1">
    <citation type="journal article" date="2014" name="Mol. Plant">
        <title>Chromosome Scale Genome Assembly and Transcriptome Profiling of Nannochloropsis gaditana in Nitrogen Depletion.</title>
        <authorList>
            <person name="Corteggiani Carpinelli E."/>
            <person name="Telatin A."/>
            <person name="Vitulo N."/>
            <person name="Forcato C."/>
            <person name="D'Angelo M."/>
            <person name="Schiavon R."/>
            <person name="Vezzi A."/>
            <person name="Giacometti G.M."/>
            <person name="Morosinotto T."/>
            <person name="Valle G."/>
        </authorList>
    </citation>
    <scope>NUCLEOTIDE SEQUENCE [LARGE SCALE GENOMIC DNA]</scope>
    <source>
        <strain evidence="14 15">B-31</strain>
    </source>
</reference>
<dbReference type="EMBL" id="AZIL01000426">
    <property type="protein sequence ID" value="EWM27673.1"/>
    <property type="molecule type" value="Genomic_DNA"/>
</dbReference>
<keyword evidence="4 14" id="KW-0347">Helicase</keyword>
<dbReference type="OrthoDB" id="1191041at2759"/>
<evidence type="ECO:0000313" key="14">
    <source>
        <dbReference type="EMBL" id="EWM27673.1"/>
    </source>
</evidence>
<dbReference type="GO" id="GO:0005524">
    <property type="term" value="F:ATP binding"/>
    <property type="evidence" value="ECO:0007669"/>
    <property type="project" value="UniProtKB-KW"/>
</dbReference>
<dbReference type="PANTHER" id="PTHR47959:SF21">
    <property type="entry name" value="DEAD-BOX HELICASE 56"/>
    <property type="match status" value="1"/>
</dbReference>
<dbReference type="GO" id="GO:0005829">
    <property type="term" value="C:cytosol"/>
    <property type="evidence" value="ECO:0007669"/>
    <property type="project" value="TreeGrafter"/>
</dbReference>
<evidence type="ECO:0000256" key="9">
    <source>
        <dbReference type="PROSITE-ProRule" id="PRU00552"/>
    </source>
</evidence>
<keyword evidence="6" id="KW-0694">RNA-binding</keyword>
<feature type="short sequence motif" description="Q motif" evidence="9">
    <location>
        <begin position="10"/>
        <end position="38"/>
    </location>
</feature>
<dbReference type="Pfam" id="PF00270">
    <property type="entry name" value="DEAD"/>
    <property type="match status" value="1"/>
</dbReference>
<dbReference type="InterPro" id="IPR001650">
    <property type="entry name" value="Helicase_C-like"/>
</dbReference>
<evidence type="ECO:0000256" key="8">
    <source>
        <dbReference type="ARBA" id="ARBA00047984"/>
    </source>
</evidence>